<proteinExistence type="predicted"/>
<comment type="caution">
    <text evidence="1">The sequence shown here is derived from an EMBL/GenBank/DDBJ whole genome shotgun (WGS) entry which is preliminary data.</text>
</comment>
<dbReference type="AlphaFoldDB" id="A0A0F9Q856"/>
<protein>
    <submittedName>
        <fullName evidence="1">Uncharacterized protein</fullName>
    </submittedName>
</protein>
<dbReference type="EMBL" id="LAZR01001720">
    <property type="protein sequence ID" value="KKN40175.1"/>
    <property type="molecule type" value="Genomic_DNA"/>
</dbReference>
<name>A0A0F9Q856_9ZZZZ</name>
<accession>A0A0F9Q856</accession>
<sequence length="93" mass="10336">MKITGIGGFHMQFRNGWTASIQFGAGNYCQNHHADLDFKRKEGWESSDAEVARWPSDGEFEPINGSDTVKGWLSADDVLAFLNETAAKAKDTR</sequence>
<evidence type="ECO:0000313" key="1">
    <source>
        <dbReference type="EMBL" id="KKN40175.1"/>
    </source>
</evidence>
<organism evidence="1">
    <name type="scientific">marine sediment metagenome</name>
    <dbReference type="NCBI Taxonomy" id="412755"/>
    <lineage>
        <taxon>unclassified sequences</taxon>
        <taxon>metagenomes</taxon>
        <taxon>ecological metagenomes</taxon>
    </lineage>
</organism>
<reference evidence="1" key="1">
    <citation type="journal article" date="2015" name="Nature">
        <title>Complex archaea that bridge the gap between prokaryotes and eukaryotes.</title>
        <authorList>
            <person name="Spang A."/>
            <person name="Saw J.H."/>
            <person name="Jorgensen S.L."/>
            <person name="Zaremba-Niedzwiedzka K."/>
            <person name="Martijn J."/>
            <person name="Lind A.E."/>
            <person name="van Eijk R."/>
            <person name="Schleper C."/>
            <person name="Guy L."/>
            <person name="Ettema T.J."/>
        </authorList>
    </citation>
    <scope>NUCLEOTIDE SEQUENCE</scope>
</reference>
<gene>
    <name evidence="1" type="ORF">LCGC14_0736070</name>
</gene>